<evidence type="ECO:0000256" key="1">
    <source>
        <dbReference type="ARBA" id="ARBA00023015"/>
    </source>
</evidence>
<evidence type="ECO:0000256" key="2">
    <source>
        <dbReference type="ARBA" id="ARBA00023125"/>
    </source>
</evidence>
<dbReference type="Pfam" id="PF13545">
    <property type="entry name" value="HTH_Crp_2"/>
    <property type="match status" value="1"/>
</dbReference>
<dbReference type="InterPro" id="IPR036388">
    <property type="entry name" value="WH-like_DNA-bd_sf"/>
</dbReference>
<dbReference type="PRINTS" id="PR00034">
    <property type="entry name" value="HTHCRP"/>
</dbReference>
<evidence type="ECO:0000259" key="6">
    <source>
        <dbReference type="PROSITE" id="PS51063"/>
    </source>
</evidence>
<dbReference type="CDD" id="cd00038">
    <property type="entry name" value="CAP_ED"/>
    <property type="match status" value="1"/>
</dbReference>
<dbReference type="Gene3D" id="1.10.10.10">
    <property type="entry name" value="Winged helix-like DNA-binding domain superfamily/Winged helix DNA-binding domain"/>
    <property type="match status" value="1"/>
</dbReference>
<dbReference type="InterPro" id="IPR036390">
    <property type="entry name" value="WH_DNA-bd_sf"/>
</dbReference>
<accession>A0A4Y8QA11</accession>
<dbReference type="OrthoDB" id="9812325at2"/>
<dbReference type="SMART" id="SM00100">
    <property type="entry name" value="cNMP"/>
    <property type="match status" value="1"/>
</dbReference>
<sequence>MRVNRLAYLSQISIFEAMPLEELLEMDRLKAIDHFRHVPAHTVVQTPETEREGLFFVKEGKLRLYKLHPDGRQFTLGILSKGNLFGELESFSLGTRRVYIETMEPSFLCSMTDAQLERVLLSRPRLALKLLKALSDQLKERDDRLEQLAFSDLRGRVIHLLTTLAARFGAAGDDGYVAIDLRLSHQEIANMLGATREAVSVVMRELVKEGRIRTGRMSVALALEAGPELALQPQSQDADG</sequence>
<dbReference type="PROSITE" id="PS51063">
    <property type="entry name" value="HTH_CRP_2"/>
    <property type="match status" value="1"/>
</dbReference>
<dbReference type="InterPro" id="IPR050397">
    <property type="entry name" value="Env_Response_Regulators"/>
</dbReference>
<dbReference type="EMBL" id="MYFO01000002">
    <property type="protein sequence ID" value="TFE91302.1"/>
    <property type="molecule type" value="Genomic_DNA"/>
</dbReference>
<keyword evidence="1" id="KW-0805">Transcription regulation</keyword>
<dbReference type="InterPro" id="IPR000595">
    <property type="entry name" value="cNMP-bd_dom"/>
</dbReference>
<organism evidence="7 8">
    <name type="scientific">Paenibacillus athensensis</name>
    <dbReference type="NCBI Taxonomy" id="1967502"/>
    <lineage>
        <taxon>Bacteria</taxon>
        <taxon>Bacillati</taxon>
        <taxon>Bacillota</taxon>
        <taxon>Bacilli</taxon>
        <taxon>Bacillales</taxon>
        <taxon>Paenibacillaceae</taxon>
        <taxon>Paenibacillus</taxon>
    </lineage>
</organism>
<keyword evidence="8" id="KW-1185">Reference proteome</keyword>
<dbReference type="GO" id="GO:0005829">
    <property type="term" value="C:cytosol"/>
    <property type="evidence" value="ECO:0007669"/>
    <property type="project" value="TreeGrafter"/>
</dbReference>
<evidence type="ECO:0000259" key="5">
    <source>
        <dbReference type="PROSITE" id="PS50042"/>
    </source>
</evidence>
<dbReference type="Proteomes" id="UP000298246">
    <property type="component" value="Unassembled WGS sequence"/>
</dbReference>
<feature type="domain" description="Cyclic nucleotide-binding" evidence="5">
    <location>
        <begin position="14"/>
        <end position="137"/>
    </location>
</feature>
<dbReference type="AlphaFoldDB" id="A0A4Y8QA11"/>
<dbReference type="CDD" id="cd00092">
    <property type="entry name" value="HTH_CRP"/>
    <property type="match status" value="1"/>
</dbReference>
<comment type="caution">
    <text evidence="7">The sequence shown here is derived from an EMBL/GenBank/DDBJ whole genome shotgun (WGS) entry which is preliminary data.</text>
</comment>
<name>A0A4Y8QA11_9BACL</name>
<dbReference type="PANTHER" id="PTHR24567">
    <property type="entry name" value="CRP FAMILY TRANSCRIPTIONAL REGULATORY PROTEIN"/>
    <property type="match status" value="1"/>
</dbReference>
<dbReference type="GO" id="GO:0003700">
    <property type="term" value="F:DNA-binding transcription factor activity"/>
    <property type="evidence" value="ECO:0007669"/>
    <property type="project" value="TreeGrafter"/>
</dbReference>
<dbReference type="InterPro" id="IPR012318">
    <property type="entry name" value="HTH_CRP"/>
</dbReference>
<evidence type="ECO:0000313" key="7">
    <source>
        <dbReference type="EMBL" id="TFE91302.1"/>
    </source>
</evidence>
<keyword evidence="2" id="KW-0238">DNA-binding</keyword>
<keyword evidence="3" id="KW-0010">Activator</keyword>
<dbReference type="InterPro" id="IPR018490">
    <property type="entry name" value="cNMP-bd_dom_sf"/>
</dbReference>
<dbReference type="PANTHER" id="PTHR24567:SF74">
    <property type="entry name" value="HTH-TYPE TRANSCRIPTIONAL REGULATOR ARCR"/>
    <property type="match status" value="1"/>
</dbReference>
<evidence type="ECO:0000313" key="8">
    <source>
        <dbReference type="Proteomes" id="UP000298246"/>
    </source>
</evidence>
<dbReference type="Pfam" id="PF00027">
    <property type="entry name" value="cNMP_binding"/>
    <property type="match status" value="1"/>
</dbReference>
<evidence type="ECO:0008006" key="9">
    <source>
        <dbReference type="Google" id="ProtNLM"/>
    </source>
</evidence>
<dbReference type="SUPFAM" id="SSF46785">
    <property type="entry name" value="Winged helix' DNA-binding domain"/>
    <property type="match status" value="1"/>
</dbReference>
<dbReference type="InterPro" id="IPR014710">
    <property type="entry name" value="RmlC-like_jellyroll"/>
</dbReference>
<proteinExistence type="predicted"/>
<feature type="domain" description="HTH crp-type" evidence="6">
    <location>
        <begin position="151"/>
        <end position="225"/>
    </location>
</feature>
<dbReference type="Gene3D" id="2.60.120.10">
    <property type="entry name" value="Jelly Rolls"/>
    <property type="match status" value="1"/>
</dbReference>
<evidence type="ECO:0000256" key="4">
    <source>
        <dbReference type="ARBA" id="ARBA00023163"/>
    </source>
</evidence>
<evidence type="ECO:0000256" key="3">
    <source>
        <dbReference type="ARBA" id="ARBA00023159"/>
    </source>
</evidence>
<protein>
    <recommendedName>
        <fullName evidence="9">cAMP-binding protein</fullName>
    </recommendedName>
</protein>
<dbReference type="PROSITE" id="PS50042">
    <property type="entry name" value="CNMP_BINDING_3"/>
    <property type="match status" value="1"/>
</dbReference>
<dbReference type="SUPFAM" id="SSF51206">
    <property type="entry name" value="cAMP-binding domain-like"/>
    <property type="match status" value="1"/>
</dbReference>
<keyword evidence="4" id="KW-0804">Transcription</keyword>
<dbReference type="SMART" id="SM00419">
    <property type="entry name" value="HTH_CRP"/>
    <property type="match status" value="1"/>
</dbReference>
<reference evidence="7 8" key="1">
    <citation type="submission" date="2017-03" db="EMBL/GenBank/DDBJ databases">
        <title>Isolation of Levoglucosan Utilizing Bacteria.</title>
        <authorList>
            <person name="Arya A.S."/>
        </authorList>
    </citation>
    <scope>NUCLEOTIDE SEQUENCE [LARGE SCALE GENOMIC DNA]</scope>
    <source>
        <strain evidence="7 8">MEC069</strain>
    </source>
</reference>
<dbReference type="GO" id="GO:0003677">
    <property type="term" value="F:DNA binding"/>
    <property type="evidence" value="ECO:0007669"/>
    <property type="project" value="UniProtKB-KW"/>
</dbReference>
<gene>
    <name evidence="7" type="ORF">B5M42_02330</name>
</gene>